<sequence length="79" mass="9351">MSAALLFSCTHLFRYIQYCGMVSLEIWKPNTTFSLVRHPENHILPFHNLTESLFLNGERFMFLLWVFSINFLKSLSTCF</sequence>
<proteinExistence type="predicted"/>
<name>A0AAV7CWP4_ENGPU</name>
<protein>
    <submittedName>
        <fullName evidence="1">Uncharacterized protein</fullName>
    </submittedName>
</protein>
<evidence type="ECO:0000313" key="2">
    <source>
        <dbReference type="Proteomes" id="UP000824782"/>
    </source>
</evidence>
<gene>
    <name evidence="1" type="ORF">GDO81_006188</name>
</gene>
<dbReference type="EMBL" id="WNYA01000002">
    <property type="protein sequence ID" value="KAG8588981.1"/>
    <property type="molecule type" value="Genomic_DNA"/>
</dbReference>
<reference evidence="1" key="1">
    <citation type="thesis" date="2020" institute="ProQuest LLC" country="789 East Eisenhower Parkway, Ann Arbor, MI, USA">
        <title>Comparative Genomics and Chromosome Evolution.</title>
        <authorList>
            <person name="Mudd A.B."/>
        </authorList>
    </citation>
    <scope>NUCLEOTIDE SEQUENCE</scope>
    <source>
        <strain evidence="1">237g6f4</strain>
        <tissue evidence="1">Blood</tissue>
    </source>
</reference>
<dbReference type="AlphaFoldDB" id="A0AAV7CWP4"/>
<comment type="caution">
    <text evidence="1">The sequence shown here is derived from an EMBL/GenBank/DDBJ whole genome shotgun (WGS) entry which is preliminary data.</text>
</comment>
<dbReference type="Proteomes" id="UP000824782">
    <property type="component" value="Unassembled WGS sequence"/>
</dbReference>
<accession>A0AAV7CWP4</accession>
<evidence type="ECO:0000313" key="1">
    <source>
        <dbReference type="EMBL" id="KAG8588981.1"/>
    </source>
</evidence>
<keyword evidence="2" id="KW-1185">Reference proteome</keyword>
<organism evidence="1 2">
    <name type="scientific">Engystomops pustulosus</name>
    <name type="common">Tungara frog</name>
    <name type="synonym">Physalaemus pustulosus</name>
    <dbReference type="NCBI Taxonomy" id="76066"/>
    <lineage>
        <taxon>Eukaryota</taxon>
        <taxon>Metazoa</taxon>
        <taxon>Chordata</taxon>
        <taxon>Craniata</taxon>
        <taxon>Vertebrata</taxon>
        <taxon>Euteleostomi</taxon>
        <taxon>Amphibia</taxon>
        <taxon>Batrachia</taxon>
        <taxon>Anura</taxon>
        <taxon>Neobatrachia</taxon>
        <taxon>Hyloidea</taxon>
        <taxon>Leptodactylidae</taxon>
        <taxon>Leiuperinae</taxon>
        <taxon>Engystomops</taxon>
    </lineage>
</organism>